<reference evidence="2" key="1">
    <citation type="submission" date="2023-03" db="EMBL/GenBank/DDBJ databases">
        <title>Draft genome sequence of a Mycolicibacterium mageritense strain H4_3_1 isolated from a hybrid biological-inorganic system reactor.</title>
        <authorList>
            <person name="Feng X."/>
            <person name="Kazama D."/>
            <person name="Sato K."/>
            <person name="Kobayashi H."/>
        </authorList>
    </citation>
    <scope>NUCLEOTIDE SEQUENCE</scope>
    <source>
        <strain evidence="2">H4_3_1</strain>
    </source>
</reference>
<keyword evidence="1" id="KW-0812">Transmembrane</keyword>
<gene>
    <name evidence="2" type="ORF">hbim_05491</name>
</gene>
<protein>
    <submittedName>
        <fullName evidence="2">Uncharacterized protein</fullName>
    </submittedName>
</protein>
<feature type="transmembrane region" description="Helical" evidence="1">
    <location>
        <begin position="68"/>
        <end position="91"/>
    </location>
</feature>
<dbReference type="Proteomes" id="UP001241092">
    <property type="component" value="Chromosome"/>
</dbReference>
<name>A0AAI8TZV3_MYCME</name>
<keyword evidence="1" id="KW-1133">Transmembrane helix</keyword>
<evidence type="ECO:0000313" key="2">
    <source>
        <dbReference type="EMBL" id="BDY31535.1"/>
    </source>
</evidence>
<evidence type="ECO:0000313" key="3">
    <source>
        <dbReference type="Proteomes" id="UP001241092"/>
    </source>
</evidence>
<proteinExistence type="predicted"/>
<dbReference type="EMBL" id="AP027452">
    <property type="protein sequence ID" value="BDY31535.1"/>
    <property type="molecule type" value="Genomic_DNA"/>
</dbReference>
<evidence type="ECO:0000256" key="1">
    <source>
        <dbReference type="SAM" id="Phobius"/>
    </source>
</evidence>
<sequence>MTHAAPPRILAETGGTVVAEQGPLVLVIDRATGPLATTAFVFGVLAAVFGGFGAVTLGMTATGAASDIPLVVSAAFLGVGLAFAAATLAVVRRIRAKRGRPLGNYRPVAVFDRARGVFTDAEGMVVAPLAHVQFQRRMQLGSSSPKLVAATPNGDRILKRGNPFNGGIGDLDAILTAAVHVR</sequence>
<dbReference type="RefSeq" id="WP_286211873.1">
    <property type="nucleotide sequence ID" value="NZ_AP027452.1"/>
</dbReference>
<accession>A0AAI8TZV3</accession>
<dbReference type="AlphaFoldDB" id="A0AAI8TZV3"/>
<keyword evidence="1" id="KW-0472">Membrane</keyword>
<organism evidence="2 3">
    <name type="scientific">Mycolicibacterium mageritense</name>
    <name type="common">Mycobacterium mageritense</name>
    <dbReference type="NCBI Taxonomy" id="53462"/>
    <lineage>
        <taxon>Bacteria</taxon>
        <taxon>Bacillati</taxon>
        <taxon>Actinomycetota</taxon>
        <taxon>Actinomycetes</taxon>
        <taxon>Mycobacteriales</taxon>
        <taxon>Mycobacteriaceae</taxon>
        <taxon>Mycolicibacterium</taxon>
    </lineage>
</organism>
<feature type="transmembrane region" description="Helical" evidence="1">
    <location>
        <begin position="39"/>
        <end position="62"/>
    </location>
</feature>